<gene>
    <name evidence="1" type="ORF">M493_15615</name>
</gene>
<evidence type="ECO:0000313" key="1">
    <source>
        <dbReference type="EMBL" id="AGT33339.1"/>
    </source>
</evidence>
<dbReference type="OrthoDB" id="2969448at2"/>
<dbReference type="KEGG" id="gjf:M493_15615"/>
<sequence length="115" mass="13099">MEMRQLVGQFAERMQTLRHLLPILPDEPLYVRFESEEGVAMLVIGKEPAAAEMEKDERKTLTVRGTKTALCSLLGGELKLQQLVRLREVHVSGSFRHLLLLESLLHLAKPYRHVG</sequence>
<dbReference type="AlphaFoldDB" id="S5Z2T3"/>
<dbReference type="HOGENOM" id="CLU_165405_0_0_9"/>
<dbReference type="STRING" id="1921421.M493_15615"/>
<proteinExistence type="predicted"/>
<organism evidence="1 2">
    <name type="scientific">Geobacillus genomosp. 3</name>
    <dbReference type="NCBI Taxonomy" id="1921421"/>
    <lineage>
        <taxon>Bacteria</taxon>
        <taxon>Bacillati</taxon>
        <taxon>Bacillota</taxon>
        <taxon>Bacilli</taxon>
        <taxon>Bacillales</taxon>
        <taxon>Anoxybacillaceae</taxon>
        <taxon>Geobacillus</taxon>
    </lineage>
</organism>
<dbReference type="RefSeq" id="WP_020961129.1">
    <property type="nucleotide sequence ID" value="NC_022080.4"/>
</dbReference>
<protein>
    <submittedName>
        <fullName evidence="1">Sterol-binding protein</fullName>
    </submittedName>
</protein>
<keyword evidence="2" id="KW-1185">Reference proteome</keyword>
<evidence type="ECO:0000313" key="2">
    <source>
        <dbReference type="Proteomes" id="UP000015500"/>
    </source>
</evidence>
<accession>S5Z2T3</accession>
<reference evidence="1 2" key="1">
    <citation type="journal article" date="2014" name="Genome Announc.">
        <title>Complete Genome Sequence of the Thermophilic Polychlorinated Biphenyl Degrader Geobacillus sp. Strain JF8 (NBRC 109937).</title>
        <authorList>
            <person name="Shintani M."/>
            <person name="Ohtsubo Y."/>
            <person name="Fukuda K."/>
            <person name="Hosoyama A."/>
            <person name="Ohji S."/>
            <person name="Yamazoe A."/>
            <person name="Fujita N."/>
            <person name="Nagata Y."/>
            <person name="Tsuda M."/>
            <person name="Hatta T."/>
            <person name="Kimbara K."/>
        </authorList>
    </citation>
    <scope>NUCLEOTIDE SEQUENCE [LARGE SCALE GENOMIC DNA]</scope>
    <source>
        <strain evidence="1 2">JF8</strain>
    </source>
</reference>
<dbReference type="PATRIC" id="fig|1345697.3.peg.3062"/>
<dbReference type="EMBL" id="CP006254">
    <property type="protein sequence ID" value="AGT33339.1"/>
    <property type="molecule type" value="Genomic_DNA"/>
</dbReference>
<dbReference type="Proteomes" id="UP000015500">
    <property type="component" value="Chromosome"/>
</dbReference>
<name>S5Z2T3_GEOG3</name>